<sequence>MGNRMLVAKGLLSNKYKQL</sequence>
<organism evidence="1">
    <name type="scientific">Anguilla anguilla</name>
    <name type="common">European freshwater eel</name>
    <name type="synonym">Muraena anguilla</name>
    <dbReference type="NCBI Taxonomy" id="7936"/>
    <lineage>
        <taxon>Eukaryota</taxon>
        <taxon>Metazoa</taxon>
        <taxon>Chordata</taxon>
        <taxon>Craniata</taxon>
        <taxon>Vertebrata</taxon>
        <taxon>Euteleostomi</taxon>
        <taxon>Actinopterygii</taxon>
        <taxon>Neopterygii</taxon>
        <taxon>Teleostei</taxon>
        <taxon>Anguilliformes</taxon>
        <taxon>Anguillidae</taxon>
        <taxon>Anguilla</taxon>
    </lineage>
</organism>
<evidence type="ECO:0000313" key="1">
    <source>
        <dbReference type="EMBL" id="JAH64499.1"/>
    </source>
</evidence>
<name>A0A0E9UF63_ANGAN</name>
<protein>
    <submittedName>
        <fullName evidence="1">Uncharacterized protein</fullName>
    </submittedName>
</protein>
<dbReference type="AlphaFoldDB" id="A0A0E9UF63"/>
<proteinExistence type="predicted"/>
<reference evidence="1" key="1">
    <citation type="submission" date="2014-11" db="EMBL/GenBank/DDBJ databases">
        <authorList>
            <person name="Amaro Gonzalez C."/>
        </authorList>
    </citation>
    <scope>NUCLEOTIDE SEQUENCE</scope>
</reference>
<reference evidence="1" key="2">
    <citation type="journal article" date="2015" name="Fish Shellfish Immunol.">
        <title>Early steps in the European eel (Anguilla anguilla)-Vibrio vulnificus interaction in the gills: Role of the RtxA13 toxin.</title>
        <authorList>
            <person name="Callol A."/>
            <person name="Pajuelo D."/>
            <person name="Ebbesson L."/>
            <person name="Teles M."/>
            <person name="MacKenzie S."/>
            <person name="Amaro C."/>
        </authorList>
    </citation>
    <scope>NUCLEOTIDE SEQUENCE</scope>
</reference>
<dbReference type="EMBL" id="GBXM01044078">
    <property type="protein sequence ID" value="JAH64499.1"/>
    <property type="molecule type" value="Transcribed_RNA"/>
</dbReference>
<accession>A0A0E9UF63</accession>